<dbReference type="AlphaFoldDB" id="A0A6A6EZK5"/>
<name>A0A6A6EZK5_9PEZI</name>
<sequence length="342" mass="35816">MGCASSTPSHSGPNSRYAKPGYSHSNGGYVAAGGYFDGSGGGGHHGAHHGGYHGVTGDGGGGGSSGCGDRTRPRVPARTVQLCPSHRICASGMPGPPQSSSLILPRKRTDKSESAAGLARCSVPPSWIREQFPCSKAVGEATYKLQLSCQSCFLSPSVRHTAVPTRPSSATLARVSESKLSPGRRCDEKQDLCLGDQRQPIRAADAHATMFPIDSLPAAYHEEREAADAARRLAHIQQQQAKAQAAAVAGALKNAQDKQCPQSLPQQPPHLSRPASTTVLGTIFQGFVRTSQSPPPAKGSISGCSTPVTTPPAKIITQADIERQMAERKRDADIVGSSPGWW</sequence>
<feature type="region of interest" description="Disordered" evidence="1">
    <location>
        <begin position="51"/>
        <end position="73"/>
    </location>
</feature>
<feature type="compositionally biased region" description="Gly residues" evidence="1">
    <location>
        <begin position="52"/>
        <end position="66"/>
    </location>
</feature>
<proteinExistence type="predicted"/>
<organism evidence="2 3">
    <name type="scientific">Cercospora zeae-maydis SCOH1-5</name>
    <dbReference type="NCBI Taxonomy" id="717836"/>
    <lineage>
        <taxon>Eukaryota</taxon>
        <taxon>Fungi</taxon>
        <taxon>Dikarya</taxon>
        <taxon>Ascomycota</taxon>
        <taxon>Pezizomycotina</taxon>
        <taxon>Dothideomycetes</taxon>
        <taxon>Dothideomycetidae</taxon>
        <taxon>Mycosphaerellales</taxon>
        <taxon>Mycosphaerellaceae</taxon>
        <taxon>Cercospora</taxon>
    </lineage>
</organism>
<feature type="region of interest" description="Disordered" evidence="1">
    <location>
        <begin position="323"/>
        <end position="342"/>
    </location>
</feature>
<feature type="compositionally biased region" description="Basic and acidic residues" evidence="1">
    <location>
        <begin position="323"/>
        <end position="333"/>
    </location>
</feature>
<protein>
    <submittedName>
        <fullName evidence="2">Uncharacterized protein</fullName>
    </submittedName>
</protein>
<dbReference type="OrthoDB" id="3646161at2759"/>
<dbReference type="Proteomes" id="UP000799539">
    <property type="component" value="Unassembled WGS sequence"/>
</dbReference>
<evidence type="ECO:0000313" key="3">
    <source>
        <dbReference type="Proteomes" id="UP000799539"/>
    </source>
</evidence>
<gene>
    <name evidence="2" type="ORF">CERZMDRAFT_88709</name>
</gene>
<reference evidence="2" key="1">
    <citation type="journal article" date="2020" name="Stud. Mycol.">
        <title>101 Dothideomycetes genomes: a test case for predicting lifestyles and emergence of pathogens.</title>
        <authorList>
            <person name="Haridas S."/>
            <person name="Albert R."/>
            <person name="Binder M."/>
            <person name="Bloem J."/>
            <person name="Labutti K."/>
            <person name="Salamov A."/>
            <person name="Andreopoulos B."/>
            <person name="Baker S."/>
            <person name="Barry K."/>
            <person name="Bills G."/>
            <person name="Bluhm B."/>
            <person name="Cannon C."/>
            <person name="Castanera R."/>
            <person name="Culley D."/>
            <person name="Daum C."/>
            <person name="Ezra D."/>
            <person name="Gonzalez J."/>
            <person name="Henrissat B."/>
            <person name="Kuo A."/>
            <person name="Liang C."/>
            <person name="Lipzen A."/>
            <person name="Lutzoni F."/>
            <person name="Magnuson J."/>
            <person name="Mondo S."/>
            <person name="Nolan M."/>
            <person name="Ohm R."/>
            <person name="Pangilinan J."/>
            <person name="Park H.-J."/>
            <person name="Ramirez L."/>
            <person name="Alfaro M."/>
            <person name="Sun H."/>
            <person name="Tritt A."/>
            <person name="Yoshinaga Y."/>
            <person name="Zwiers L.-H."/>
            <person name="Turgeon B."/>
            <person name="Goodwin S."/>
            <person name="Spatafora J."/>
            <person name="Crous P."/>
            <person name="Grigoriev I."/>
        </authorList>
    </citation>
    <scope>NUCLEOTIDE SEQUENCE</scope>
    <source>
        <strain evidence="2">SCOH1-5</strain>
    </source>
</reference>
<accession>A0A6A6EZK5</accession>
<evidence type="ECO:0000313" key="2">
    <source>
        <dbReference type="EMBL" id="KAF2207125.1"/>
    </source>
</evidence>
<dbReference type="EMBL" id="ML992706">
    <property type="protein sequence ID" value="KAF2207125.1"/>
    <property type="molecule type" value="Genomic_DNA"/>
</dbReference>
<evidence type="ECO:0000256" key="1">
    <source>
        <dbReference type="SAM" id="MobiDB-lite"/>
    </source>
</evidence>
<feature type="region of interest" description="Disordered" evidence="1">
    <location>
        <begin position="290"/>
        <end position="311"/>
    </location>
</feature>
<keyword evidence="3" id="KW-1185">Reference proteome</keyword>